<feature type="coiled-coil region" evidence="1">
    <location>
        <begin position="41"/>
        <end position="96"/>
    </location>
</feature>
<accession>A0ABD1Y081</accession>
<keyword evidence="1" id="KW-0175">Coiled coil</keyword>
<gene>
    <name evidence="2" type="ORF">R1flu_000356</name>
</gene>
<dbReference type="AlphaFoldDB" id="A0ABD1Y081"/>
<organism evidence="2 3">
    <name type="scientific">Riccia fluitans</name>
    <dbReference type="NCBI Taxonomy" id="41844"/>
    <lineage>
        <taxon>Eukaryota</taxon>
        <taxon>Viridiplantae</taxon>
        <taxon>Streptophyta</taxon>
        <taxon>Embryophyta</taxon>
        <taxon>Marchantiophyta</taxon>
        <taxon>Marchantiopsida</taxon>
        <taxon>Marchantiidae</taxon>
        <taxon>Marchantiales</taxon>
        <taxon>Ricciaceae</taxon>
        <taxon>Riccia</taxon>
    </lineage>
</organism>
<sequence>MTGRVLNESLRRRKDEEVCQYESLDNSIRKLDDSLTETHSREELLEQNARLKDELSRKRHQLNAVRSQLHVEVQKKNETEEQVVALRNQMAADDARKIESIELLQAGIEELAELPTLRKTFHALEKHLKVYERKPYTGILPEAAGEEFGISIRHKETFQAMAEELSELRDFKKTYDSTAQGLSTLRKQYPSLESVAEELSLLQNLKSTYEATVQELHSLREQVAGFEIIDEKLSALRKRKAGLESKLGKRWNGDADRAAYPVNKKMSRRVESNRNTA</sequence>
<proteinExistence type="predicted"/>
<keyword evidence="3" id="KW-1185">Reference proteome</keyword>
<evidence type="ECO:0000313" key="3">
    <source>
        <dbReference type="Proteomes" id="UP001605036"/>
    </source>
</evidence>
<name>A0ABD1Y081_9MARC</name>
<evidence type="ECO:0000256" key="1">
    <source>
        <dbReference type="SAM" id="Coils"/>
    </source>
</evidence>
<evidence type="ECO:0000313" key="2">
    <source>
        <dbReference type="EMBL" id="KAL2620151.1"/>
    </source>
</evidence>
<comment type="caution">
    <text evidence="2">The sequence shown here is derived from an EMBL/GenBank/DDBJ whole genome shotgun (WGS) entry which is preliminary data.</text>
</comment>
<reference evidence="2 3" key="1">
    <citation type="submission" date="2024-09" db="EMBL/GenBank/DDBJ databases">
        <title>Chromosome-scale assembly of Riccia fluitans.</title>
        <authorList>
            <person name="Paukszto L."/>
            <person name="Sawicki J."/>
            <person name="Karawczyk K."/>
            <person name="Piernik-Szablinska J."/>
            <person name="Szczecinska M."/>
            <person name="Mazdziarz M."/>
        </authorList>
    </citation>
    <scope>NUCLEOTIDE SEQUENCE [LARGE SCALE GENOMIC DNA]</scope>
    <source>
        <strain evidence="2">Rf_01</strain>
        <tissue evidence="2">Aerial parts of the thallus</tissue>
    </source>
</reference>
<dbReference type="EMBL" id="JBHFFA010000006">
    <property type="protein sequence ID" value="KAL2620151.1"/>
    <property type="molecule type" value="Genomic_DNA"/>
</dbReference>
<dbReference type="Proteomes" id="UP001605036">
    <property type="component" value="Unassembled WGS sequence"/>
</dbReference>
<protein>
    <submittedName>
        <fullName evidence="2">Uncharacterized protein</fullName>
    </submittedName>
</protein>